<gene>
    <name evidence="1" type="ORF">ACFSR5_17865</name>
</gene>
<keyword evidence="2" id="KW-1185">Reference proteome</keyword>
<dbReference type="PANTHER" id="PTHR32385">
    <property type="entry name" value="MANNOSYL PHOSPHORYLINOSITOL CERAMIDE SYNTHASE"/>
    <property type="match status" value="1"/>
</dbReference>
<dbReference type="InterPro" id="IPR029044">
    <property type="entry name" value="Nucleotide-diphossugar_trans"/>
</dbReference>
<dbReference type="RefSeq" id="WP_380905838.1">
    <property type="nucleotide sequence ID" value="NZ_JBHUEG010000012.1"/>
</dbReference>
<dbReference type="PANTHER" id="PTHR32385:SF15">
    <property type="entry name" value="INOSITOL PHOSPHOCERAMIDE MANNOSYLTRANSFERASE 1"/>
    <property type="match status" value="1"/>
</dbReference>
<accession>A0ABW5KKP4</accession>
<reference evidence="2" key="1">
    <citation type="journal article" date="2019" name="Int. J. Syst. Evol. Microbiol.">
        <title>The Global Catalogue of Microorganisms (GCM) 10K type strain sequencing project: providing services to taxonomists for standard genome sequencing and annotation.</title>
        <authorList>
            <consortium name="The Broad Institute Genomics Platform"/>
            <consortium name="The Broad Institute Genome Sequencing Center for Infectious Disease"/>
            <person name="Wu L."/>
            <person name="Ma J."/>
        </authorList>
    </citation>
    <scope>NUCLEOTIDE SEQUENCE [LARGE SCALE GENOMIC DNA]</scope>
    <source>
        <strain evidence="2">KCTC 42662</strain>
    </source>
</reference>
<dbReference type="InterPro" id="IPR008441">
    <property type="entry name" value="AfumC-like_glycosyl_Trfase"/>
</dbReference>
<dbReference type="Pfam" id="PF05704">
    <property type="entry name" value="Caps_synth"/>
    <property type="match status" value="1"/>
</dbReference>
<dbReference type="SUPFAM" id="SSF53448">
    <property type="entry name" value="Nucleotide-diphospho-sugar transferases"/>
    <property type="match status" value="1"/>
</dbReference>
<dbReference type="Gene3D" id="3.90.550.20">
    <property type="match status" value="1"/>
</dbReference>
<name>A0ABW5KKP4_9SPHI</name>
<dbReference type="InterPro" id="IPR051706">
    <property type="entry name" value="Glycosyltransferase_domain"/>
</dbReference>
<evidence type="ECO:0000313" key="2">
    <source>
        <dbReference type="Proteomes" id="UP001597545"/>
    </source>
</evidence>
<dbReference type="Proteomes" id="UP001597545">
    <property type="component" value="Unassembled WGS sequence"/>
</dbReference>
<protein>
    <submittedName>
        <fullName evidence="1">Glycosyltransferase family 32 protein</fullName>
    </submittedName>
</protein>
<proteinExistence type="predicted"/>
<organism evidence="1 2">
    <name type="scientific">Sphingobacterium suaedae</name>
    <dbReference type="NCBI Taxonomy" id="1686402"/>
    <lineage>
        <taxon>Bacteria</taxon>
        <taxon>Pseudomonadati</taxon>
        <taxon>Bacteroidota</taxon>
        <taxon>Sphingobacteriia</taxon>
        <taxon>Sphingobacteriales</taxon>
        <taxon>Sphingobacteriaceae</taxon>
        <taxon>Sphingobacterium</taxon>
    </lineage>
</organism>
<comment type="caution">
    <text evidence="1">The sequence shown here is derived from an EMBL/GenBank/DDBJ whole genome shotgun (WGS) entry which is preliminary data.</text>
</comment>
<dbReference type="EMBL" id="JBHULR010000015">
    <property type="protein sequence ID" value="MFD2549521.1"/>
    <property type="molecule type" value="Genomic_DNA"/>
</dbReference>
<evidence type="ECO:0000313" key="1">
    <source>
        <dbReference type="EMBL" id="MFD2549521.1"/>
    </source>
</evidence>
<sequence>MQDTINYKSILRALMAGLGRRILRLPMFPQQEVKLVRTTATKSSAVPKVVWIYWEDDQLPDLIMGFVNDIMVKHPEYEINVLSRATLDQYLPDFFCHQDVPIANKTDLIRLDLLYRYGGIWLDATIILKEKLDWIYGLQFDSGFELTGFYRGTNTVDEVYPVIETWFLASPPGSVFIKNWLAEFSAIRTLGSRAYFELLRKRDDYRVISANIEPASYLLVYLACQIALRKTSNVSFYLRRAEDTAFYLQDYYKWNANVITYALTRLDATKCGSKIIKLTSGDRKLLNGFIECKLIRRKSFIGQLLTPGRGANVLQHG</sequence>